<name>A0A6J5Q4A9_9CAUD</name>
<gene>
    <name evidence="4" type="ORF">UFOVP1204_8</name>
    <name evidence="2" type="ORF">UFOVP473_19</name>
    <name evidence="3" type="ORF">UFOVP983_19</name>
</gene>
<evidence type="ECO:0000313" key="3">
    <source>
        <dbReference type="EMBL" id="CAB4176351.1"/>
    </source>
</evidence>
<dbReference type="EMBL" id="LR796939">
    <property type="protein sequence ID" value="CAB4176351.1"/>
    <property type="molecule type" value="Genomic_DNA"/>
</dbReference>
<dbReference type="EMBL" id="LR796459">
    <property type="protein sequence ID" value="CAB4145642.1"/>
    <property type="molecule type" value="Genomic_DNA"/>
</dbReference>
<organism evidence="3">
    <name type="scientific">uncultured Caudovirales phage</name>
    <dbReference type="NCBI Taxonomy" id="2100421"/>
    <lineage>
        <taxon>Viruses</taxon>
        <taxon>Duplodnaviria</taxon>
        <taxon>Heunggongvirae</taxon>
        <taxon>Uroviricota</taxon>
        <taxon>Caudoviricetes</taxon>
        <taxon>Peduoviridae</taxon>
        <taxon>Maltschvirus</taxon>
        <taxon>Maltschvirus maltsch</taxon>
    </lineage>
</organism>
<proteinExistence type="predicted"/>
<evidence type="ECO:0000256" key="1">
    <source>
        <dbReference type="SAM" id="MobiDB-lite"/>
    </source>
</evidence>
<sequence length="178" mass="20036">MTDQRLSKAADPARTSRAMEDRAVTENRELTVAERIAEFRKQNIQSALPDIPTIPGYHVCWLTTTSQYDTLQIRVSKYGYEPLRPEDVPGWVYNNVKSSAFPDWPISCNEMVAAKLPLEMYEAVMQELHHDQPLSEEEKLGETARLIAEQAAQKGAGVEIQEGLKGLGAHVRAPRMWG</sequence>
<dbReference type="EMBL" id="LR797150">
    <property type="protein sequence ID" value="CAB4189486.1"/>
    <property type="molecule type" value="Genomic_DNA"/>
</dbReference>
<feature type="region of interest" description="Disordered" evidence="1">
    <location>
        <begin position="1"/>
        <end position="20"/>
    </location>
</feature>
<protein>
    <submittedName>
        <fullName evidence="3">Uncharacterized protein</fullName>
    </submittedName>
</protein>
<evidence type="ECO:0000313" key="2">
    <source>
        <dbReference type="EMBL" id="CAB4145642.1"/>
    </source>
</evidence>
<reference evidence="3" key="1">
    <citation type="submission" date="2020-05" db="EMBL/GenBank/DDBJ databases">
        <authorList>
            <person name="Chiriac C."/>
            <person name="Salcher M."/>
            <person name="Ghai R."/>
            <person name="Kavagutti S V."/>
        </authorList>
    </citation>
    <scope>NUCLEOTIDE SEQUENCE</scope>
</reference>
<accession>A0A6J5Q4A9</accession>
<evidence type="ECO:0000313" key="4">
    <source>
        <dbReference type="EMBL" id="CAB4189486.1"/>
    </source>
</evidence>